<name>A0A7S4WG17_9DINO</name>
<dbReference type="AlphaFoldDB" id="A0A7S4WG17"/>
<feature type="region of interest" description="Disordered" evidence="1">
    <location>
        <begin position="1"/>
        <end position="43"/>
    </location>
</feature>
<protein>
    <submittedName>
        <fullName evidence="2">Uncharacterized protein</fullName>
    </submittedName>
</protein>
<gene>
    <name evidence="2" type="ORF">AMON00008_LOCUS54719</name>
</gene>
<accession>A0A7S4WG17</accession>
<evidence type="ECO:0000313" key="2">
    <source>
        <dbReference type="EMBL" id="CAE4653369.1"/>
    </source>
</evidence>
<proteinExistence type="predicted"/>
<evidence type="ECO:0000256" key="1">
    <source>
        <dbReference type="SAM" id="MobiDB-lite"/>
    </source>
</evidence>
<dbReference type="EMBL" id="HBNR01076939">
    <property type="protein sequence ID" value="CAE4653369.1"/>
    <property type="molecule type" value="Transcribed_RNA"/>
</dbReference>
<reference evidence="2" key="1">
    <citation type="submission" date="2021-01" db="EMBL/GenBank/DDBJ databases">
        <authorList>
            <person name="Corre E."/>
            <person name="Pelletier E."/>
            <person name="Niang G."/>
            <person name="Scheremetjew M."/>
            <person name="Finn R."/>
            <person name="Kale V."/>
            <person name="Holt S."/>
            <person name="Cochrane G."/>
            <person name="Meng A."/>
            <person name="Brown T."/>
            <person name="Cohen L."/>
        </authorList>
    </citation>
    <scope>NUCLEOTIDE SEQUENCE</scope>
    <source>
        <strain evidence="2">CCMP3105</strain>
    </source>
</reference>
<sequence length="100" mass="10609">MAQDHAPTSPPDSPGGSPASRSLRREASRHSIISGKSGRQSRVDAHGNVIEKGKKVHHCAFPDDKDPAQSVTETFEVTAYKGTCLNTSESSQQGCTCSVL</sequence>
<organism evidence="2">
    <name type="scientific">Alexandrium monilatum</name>
    <dbReference type="NCBI Taxonomy" id="311494"/>
    <lineage>
        <taxon>Eukaryota</taxon>
        <taxon>Sar</taxon>
        <taxon>Alveolata</taxon>
        <taxon>Dinophyceae</taxon>
        <taxon>Gonyaulacales</taxon>
        <taxon>Pyrocystaceae</taxon>
        <taxon>Alexandrium</taxon>
    </lineage>
</organism>